<feature type="compositionally biased region" description="Low complexity" evidence="1">
    <location>
        <begin position="189"/>
        <end position="198"/>
    </location>
</feature>
<organism evidence="2">
    <name type="scientific">Cladocopium goreaui</name>
    <dbReference type="NCBI Taxonomy" id="2562237"/>
    <lineage>
        <taxon>Eukaryota</taxon>
        <taxon>Sar</taxon>
        <taxon>Alveolata</taxon>
        <taxon>Dinophyceae</taxon>
        <taxon>Suessiales</taxon>
        <taxon>Symbiodiniaceae</taxon>
        <taxon>Cladocopium</taxon>
    </lineage>
</organism>
<evidence type="ECO:0000256" key="1">
    <source>
        <dbReference type="SAM" id="MobiDB-lite"/>
    </source>
</evidence>
<feature type="region of interest" description="Disordered" evidence="1">
    <location>
        <begin position="464"/>
        <end position="619"/>
    </location>
</feature>
<reference evidence="3" key="2">
    <citation type="submission" date="2024-04" db="EMBL/GenBank/DDBJ databases">
        <authorList>
            <person name="Chen Y."/>
            <person name="Shah S."/>
            <person name="Dougan E. K."/>
            <person name="Thang M."/>
            <person name="Chan C."/>
        </authorList>
    </citation>
    <scope>NUCLEOTIDE SEQUENCE [LARGE SCALE GENOMIC DNA]</scope>
</reference>
<feature type="compositionally biased region" description="Basic and acidic residues" evidence="1">
    <location>
        <begin position="485"/>
        <end position="498"/>
    </location>
</feature>
<feature type="compositionally biased region" description="Basic and acidic residues" evidence="1">
    <location>
        <begin position="217"/>
        <end position="231"/>
    </location>
</feature>
<feature type="compositionally biased region" description="Basic and acidic residues" evidence="1">
    <location>
        <begin position="1185"/>
        <end position="1238"/>
    </location>
</feature>
<keyword evidence="5" id="KW-1185">Reference proteome</keyword>
<reference evidence="2" key="1">
    <citation type="submission" date="2022-10" db="EMBL/GenBank/DDBJ databases">
        <authorList>
            <person name="Chen Y."/>
            <person name="Dougan E. K."/>
            <person name="Chan C."/>
            <person name="Rhodes N."/>
            <person name="Thang M."/>
        </authorList>
    </citation>
    <scope>NUCLEOTIDE SEQUENCE</scope>
</reference>
<evidence type="ECO:0000313" key="4">
    <source>
        <dbReference type="EMBL" id="CAL4795100.1"/>
    </source>
</evidence>
<feature type="region of interest" description="Disordered" evidence="1">
    <location>
        <begin position="357"/>
        <end position="384"/>
    </location>
</feature>
<feature type="compositionally biased region" description="Acidic residues" evidence="1">
    <location>
        <begin position="168"/>
        <end position="179"/>
    </location>
</feature>
<feature type="region of interest" description="Disordered" evidence="1">
    <location>
        <begin position="1088"/>
        <end position="1248"/>
    </location>
</feature>
<feature type="compositionally biased region" description="Basic and acidic residues" evidence="1">
    <location>
        <begin position="530"/>
        <end position="562"/>
    </location>
</feature>
<feature type="compositionally biased region" description="Basic residues" evidence="1">
    <location>
        <begin position="563"/>
        <end position="578"/>
    </location>
</feature>
<feature type="compositionally biased region" description="Acidic residues" evidence="1">
    <location>
        <begin position="601"/>
        <end position="611"/>
    </location>
</feature>
<feature type="non-terminal residue" evidence="2">
    <location>
        <position position="1462"/>
    </location>
</feature>
<feature type="compositionally biased region" description="Basic and acidic residues" evidence="1">
    <location>
        <begin position="809"/>
        <end position="914"/>
    </location>
</feature>
<feature type="compositionally biased region" description="Basic and acidic residues" evidence="1">
    <location>
        <begin position="357"/>
        <end position="369"/>
    </location>
</feature>
<feature type="region of interest" description="Disordered" evidence="1">
    <location>
        <begin position="163"/>
        <end position="249"/>
    </location>
</feature>
<dbReference type="EMBL" id="CAMXCT030004124">
    <property type="protein sequence ID" value="CAL4795100.1"/>
    <property type="molecule type" value="Genomic_DNA"/>
</dbReference>
<dbReference type="Proteomes" id="UP001152797">
    <property type="component" value="Unassembled WGS sequence"/>
</dbReference>
<evidence type="ECO:0000313" key="5">
    <source>
        <dbReference type="Proteomes" id="UP001152797"/>
    </source>
</evidence>
<feature type="compositionally biased region" description="Basic and acidic residues" evidence="1">
    <location>
        <begin position="511"/>
        <end position="521"/>
    </location>
</feature>
<protein>
    <submittedName>
        <fullName evidence="4">Neurofilament heavy polypeptide</fullName>
    </submittedName>
</protein>
<feature type="compositionally biased region" description="Basic residues" evidence="1">
    <location>
        <begin position="1093"/>
        <end position="1110"/>
    </location>
</feature>
<feature type="non-terminal residue" evidence="2">
    <location>
        <position position="1"/>
    </location>
</feature>
<feature type="region of interest" description="Disordered" evidence="1">
    <location>
        <begin position="678"/>
        <end position="756"/>
    </location>
</feature>
<gene>
    <name evidence="2" type="ORF">C1SCF055_LOCUS33315</name>
</gene>
<accession>A0A9P1DFP9</accession>
<name>A0A9P1DFP9_9DINO</name>
<feature type="region of interest" description="Disordered" evidence="1">
    <location>
        <begin position="809"/>
        <end position="952"/>
    </location>
</feature>
<feature type="compositionally biased region" description="Basic residues" evidence="1">
    <location>
        <begin position="1149"/>
        <end position="1169"/>
    </location>
</feature>
<feature type="compositionally biased region" description="Low complexity" evidence="1">
    <location>
        <begin position="1111"/>
        <end position="1148"/>
    </location>
</feature>
<proteinExistence type="predicted"/>
<evidence type="ECO:0000313" key="3">
    <source>
        <dbReference type="EMBL" id="CAL1161163.1"/>
    </source>
</evidence>
<dbReference type="EMBL" id="CAMXCT020004124">
    <property type="protein sequence ID" value="CAL1161163.1"/>
    <property type="molecule type" value="Genomic_DNA"/>
</dbReference>
<dbReference type="EMBL" id="CAMXCT010004124">
    <property type="protein sequence ID" value="CAI4007788.1"/>
    <property type="molecule type" value="Genomic_DNA"/>
</dbReference>
<sequence length="1462" mass="165323">NAGLNSLDHTPMEADDEKDMYESMLTPEFISARRREIKEIKGRGHVFTFVNMSGGRVTEMEEVLVKMSQQKHLNAFNCREKHEVHTLLSHVMPGRSKMADLKQLIMAKLQEKGLLNAKGKKIPTKGRSRDNLDPGTVAQELHEELYGLPTPKKPIAHASSNEIAPTELELDSTSSDEESTSGKPKDKQPSPAAQQQMRRASRAKGDPNDEEQEEDPDAKWKEEAYDEEGPRKGKGKGRARGKGRSPKAIKTAKEALKKKVSPQELLEDAVPDMRLFHPPDGFATKKWGPQIAMDRGASMYVYKVPAARVEKLNKLNIAKVNKLTGVSLGWARFGGVREAWAVAMAVAGWVSLEKGAKKPESEVDGDMGRPHPQAKSPFRDSVRSPDAAPWADALYRKMTKAKKKGALRAQFLKHAPLRPAEKAPTIDDTMWKHADLQPVLEFLREQRNAGTYAALLKAAQRKQRCAKPKDPETDEGCTSGVPTIKADDTAVEETKKALAEIGSHPPKRLKRSNEDNFERFDSQATLVLGSEDHLDGTPRYEAAEGSAGERLEGGDEVKPNHPREKKAKKDKKEKRKKEKKENKETRTGNVDRPTKVNAAVSEDDGEWDGEELLPRTLDFENMELDIESDAPEDLEAIQSDLCETVDDTLVDDSLADEMGEPNGQSVEEIKKMLYRELEETNKKDQSMEKREEYKKRLAKQIDEDEQKAKVKKEEAAKREKELIEKELRDDETREKSKDKSRKGARQALENLKAQLAKEKEIRAKADKEAEEKETQAMLAKEKEIRAKADKEVEEKETQAMLAKEKEIRAKADKEAEEKETQAMLAKEKEIRAKADKEAEEKETQAMLAKEKEIRAKADKEAEEKETQAMLAKEKEIRAKADKEAEEKETQAMLAKEKEIKEKANKEAEEKENRTQRPVLNGHSDEDERPKKRQRTPAQLIIHKQKMSSRSPPEIRSMAANARGSISTWDGNNKMDMLQVLWEQWIQSAGQWDKSELVVQARSTIKGTKTGARRWMLKSDIVQKYGDESIAEELIRAKESDPKLRQTQVRDHPELPHRVDLRLYLCWDSSHESDTEDVVIEQMLNCVQKDSHGRGRGKDKKSRKDKKKRKQTTSSSTSSRSKSTKSMSSKSSKTSSSASSKATKATKATKVSKKSKKAKKDKKISKKTNRKSPSPEGRKLTQAQIEKAEKERVKAEEKAEKERKKADEKADKKKQKDEETQKKKAEREAKQKIEKEKQKVRASGKKALNQVQQALQDPAKKETKVESMQPGLHVRAAGFRDAAKAVLQEQKNPLRTARADLQDAIDKDEETVTIRAPLANPKLDPPYEMKDLKLLEPFSVVRYMFCEAGLAVDYEAVKKFCAHHWEVGSPWAKDTTATDQHIPLGLHGDGAKIRMMLVECGVFGARNLSLQQRLDSAYKRFKEFCKIRKIQSSQVCKKTGEMLLTAKAYNGRRFNKQNVCTVK</sequence>
<feature type="compositionally biased region" description="Basic and acidic residues" evidence="1">
    <location>
        <begin position="678"/>
        <end position="737"/>
    </location>
</feature>
<evidence type="ECO:0000313" key="2">
    <source>
        <dbReference type="EMBL" id="CAI4007788.1"/>
    </source>
</evidence>
<feature type="compositionally biased region" description="Basic residues" evidence="1">
    <location>
        <begin position="232"/>
        <end position="247"/>
    </location>
</feature>
<comment type="caution">
    <text evidence="2">The sequence shown here is derived from an EMBL/GenBank/DDBJ whole genome shotgun (WGS) entry which is preliminary data.</text>
</comment>